<accession>A0A1B8A4W6</accession>
<evidence type="ECO:0000313" key="2">
    <source>
        <dbReference type="Proteomes" id="UP000091967"/>
    </source>
</evidence>
<organism evidence="1 2">
    <name type="scientific">Fusarium poae</name>
    <dbReference type="NCBI Taxonomy" id="36050"/>
    <lineage>
        <taxon>Eukaryota</taxon>
        <taxon>Fungi</taxon>
        <taxon>Dikarya</taxon>
        <taxon>Ascomycota</taxon>
        <taxon>Pezizomycotina</taxon>
        <taxon>Sordariomycetes</taxon>
        <taxon>Hypocreomycetidae</taxon>
        <taxon>Hypocreales</taxon>
        <taxon>Nectriaceae</taxon>
        <taxon>Fusarium</taxon>
    </lineage>
</organism>
<comment type="caution">
    <text evidence="1">The sequence shown here is derived from an EMBL/GenBank/DDBJ whole genome shotgun (WGS) entry which is preliminary data.</text>
</comment>
<keyword evidence="2" id="KW-1185">Reference proteome</keyword>
<name>A0A1B8A4W6_FUSPO</name>
<evidence type="ECO:0000313" key="1">
    <source>
        <dbReference type="EMBL" id="OBS15528.1"/>
    </source>
</evidence>
<sequence>MLLDHLELAVQRVMIEENEDQIMEEVQLFNDMDVNTRRLLKVYIKLGWKKLNEYYGKLSSTAYVVAVVFHPCKKWRALERLWDQLPTRQTSEWRRRLMGGSGTVSAAELRVPWTVLNAGWPSVAHWLRAVLILKATVQATTSGGDIATRRV</sequence>
<dbReference type="Proteomes" id="UP000091967">
    <property type="component" value="Unassembled WGS sequence"/>
</dbReference>
<proteinExistence type="predicted"/>
<dbReference type="AlphaFoldDB" id="A0A1B8A4W6"/>
<dbReference type="EMBL" id="LYXU01000151">
    <property type="protein sequence ID" value="OBS15528.1"/>
    <property type="molecule type" value="Genomic_DNA"/>
</dbReference>
<protein>
    <recommendedName>
        <fullName evidence="3">HAT C-terminal dimerisation domain-containing protein</fullName>
    </recommendedName>
</protein>
<evidence type="ECO:0008006" key="3">
    <source>
        <dbReference type="Google" id="ProtNLM"/>
    </source>
</evidence>
<reference evidence="1 2" key="1">
    <citation type="submission" date="2016-06" db="EMBL/GenBank/DDBJ databases">
        <title>Living apart together: crosstalk between the core and supernumerary genomes in a fungal plant pathogen.</title>
        <authorList>
            <person name="Vanheule A."/>
            <person name="Audenaert K."/>
            <person name="Warris S."/>
            <person name="Van De Geest H."/>
            <person name="Schijlen E."/>
            <person name="Hofte M."/>
            <person name="De Saeger S."/>
            <person name="Haesaert G."/>
            <person name="Waalwijk C."/>
            <person name="Van Der Lee T."/>
        </authorList>
    </citation>
    <scope>NUCLEOTIDE SEQUENCE [LARGE SCALE GENOMIC DNA]</scope>
    <source>
        <strain evidence="1 2">2516</strain>
    </source>
</reference>
<gene>
    <name evidence="1" type="ORF">FPOA_13652</name>
</gene>